<dbReference type="AlphaFoldDB" id="A0A448XK09"/>
<feature type="compositionally biased region" description="Polar residues" evidence="4">
    <location>
        <begin position="331"/>
        <end position="340"/>
    </location>
</feature>
<gene>
    <name evidence="5" type="ORF">PXEA_LOCUS31945</name>
</gene>
<evidence type="ECO:0000256" key="4">
    <source>
        <dbReference type="SAM" id="MobiDB-lite"/>
    </source>
</evidence>
<reference evidence="5" key="1">
    <citation type="submission" date="2018-11" db="EMBL/GenBank/DDBJ databases">
        <authorList>
            <consortium name="Pathogen Informatics"/>
        </authorList>
    </citation>
    <scope>NUCLEOTIDE SEQUENCE</scope>
</reference>
<organism evidence="5 6">
    <name type="scientific">Protopolystoma xenopodis</name>
    <dbReference type="NCBI Taxonomy" id="117903"/>
    <lineage>
        <taxon>Eukaryota</taxon>
        <taxon>Metazoa</taxon>
        <taxon>Spiralia</taxon>
        <taxon>Lophotrochozoa</taxon>
        <taxon>Platyhelminthes</taxon>
        <taxon>Monogenea</taxon>
        <taxon>Polyopisthocotylea</taxon>
        <taxon>Polystomatidea</taxon>
        <taxon>Polystomatidae</taxon>
        <taxon>Protopolystoma</taxon>
    </lineage>
</organism>
<dbReference type="InterPro" id="IPR035500">
    <property type="entry name" value="NHR-like_dom_sf"/>
</dbReference>
<dbReference type="OrthoDB" id="5952118at2759"/>
<evidence type="ECO:0000256" key="3">
    <source>
        <dbReference type="ARBA" id="ARBA00023170"/>
    </source>
</evidence>
<evidence type="ECO:0000256" key="1">
    <source>
        <dbReference type="ARBA" id="ARBA00023015"/>
    </source>
</evidence>
<keyword evidence="3" id="KW-0675">Receptor</keyword>
<dbReference type="EMBL" id="CAAALY010258112">
    <property type="protein sequence ID" value="VEL38505.1"/>
    <property type="molecule type" value="Genomic_DNA"/>
</dbReference>
<keyword evidence="1" id="KW-0805">Transcription regulation</keyword>
<keyword evidence="2" id="KW-0804">Transcription</keyword>
<evidence type="ECO:0008006" key="7">
    <source>
        <dbReference type="Google" id="ProtNLM"/>
    </source>
</evidence>
<dbReference type="Proteomes" id="UP000784294">
    <property type="component" value="Unassembled WGS sequence"/>
</dbReference>
<feature type="region of interest" description="Disordered" evidence="4">
    <location>
        <begin position="294"/>
        <end position="347"/>
    </location>
</feature>
<protein>
    <recommendedName>
        <fullName evidence="7">NR LBD domain-containing protein</fullName>
    </recommendedName>
</protein>
<name>A0A448XK09_9PLAT</name>
<evidence type="ECO:0000256" key="2">
    <source>
        <dbReference type="ARBA" id="ARBA00023163"/>
    </source>
</evidence>
<sequence>MKDDKLDASRNCFCNFVQDKPSFGSGLKEGNVLTKWKTMAPESLCVPTTATISASAYESTPLARLCTCLQNSLAEIRRYADMVPGFSSMVRSDCDTVLKLHALDLMSFRMALRRLWLTTMAPTAFLEPENWGLRDRSPSYRYLELVIRCASDENWLYLAFGPSNSIRAGIECPPDTSSSTPSSTSSSTTASSCMSSSSSSSFSSSSSSSASSANSSLSSSCAASAPPSLCNTFLLPSDPSTSHLIGSTRTGNCLFPGALGPGELTNQAPVCDPLLPPPSSTGPMNRHRLSHLRGTTTTVTTSRGSGTPTASGCSASLLMPLPVCPRRSPSRNHGNQTSRSGIEEDEVADLRAPPLPIFYSGLSGSGSVSGCVSESGSDRINLSTSSSSWLPGSGSGSGCNGAAARQAQLQAWSAAVLVFESGDTMSLEEVAAAGLTSWAEQLREFGLRLRLLVQDDLNTIAGLAALVLLNYKSVNCKLADSGCVHQVNLPTILPDVIEIIQFSRFKSGLISFFSFQLGPVVKAIALNATRSQLSGGSGTRFF</sequence>
<comment type="caution">
    <text evidence="5">The sequence shown here is derived from an EMBL/GenBank/DDBJ whole genome shotgun (WGS) entry which is preliminary data.</text>
</comment>
<dbReference type="SUPFAM" id="SSF48508">
    <property type="entry name" value="Nuclear receptor ligand-binding domain"/>
    <property type="match status" value="1"/>
</dbReference>
<accession>A0A448XK09</accession>
<evidence type="ECO:0000313" key="6">
    <source>
        <dbReference type="Proteomes" id="UP000784294"/>
    </source>
</evidence>
<feature type="compositionally biased region" description="Low complexity" evidence="4">
    <location>
        <begin position="294"/>
        <end position="309"/>
    </location>
</feature>
<evidence type="ECO:0000313" key="5">
    <source>
        <dbReference type="EMBL" id="VEL38505.1"/>
    </source>
</evidence>
<keyword evidence="6" id="KW-1185">Reference proteome</keyword>
<feature type="region of interest" description="Disordered" evidence="4">
    <location>
        <begin position="172"/>
        <end position="205"/>
    </location>
</feature>
<proteinExistence type="predicted"/>
<feature type="compositionally biased region" description="Low complexity" evidence="4">
    <location>
        <begin position="176"/>
        <end position="205"/>
    </location>
</feature>